<dbReference type="EMBL" id="HG996467">
    <property type="protein sequence ID" value="CAG1861850.1"/>
    <property type="molecule type" value="Genomic_DNA"/>
</dbReference>
<protein>
    <submittedName>
        <fullName evidence="2">(wild Malaysian banana) hypothetical protein</fullName>
    </submittedName>
</protein>
<name>A0A8D7FN61_MUSAM</name>
<gene>
    <name evidence="2" type="ORF">GSMUA_67440.1</name>
</gene>
<feature type="region of interest" description="Disordered" evidence="1">
    <location>
        <begin position="129"/>
        <end position="171"/>
    </location>
</feature>
<accession>A0A8D7FN61</accession>
<sequence>MVVVTAYHTCLNGFVKILRDTKRGTTSMMRIEGLEFLALWRENPIHDGDAYKHADGLRPGHRAGLQKIPSNTDAGRRHDSLLRCLDLLLRRHDALLGRRDTLLHRLLPLLHDLLRFLLDLLYPLPEPEERDFLRPGLGRESGEGCSGGEDEEKKAVPPAAENLPRRRLRGG</sequence>
<reference evidence="2" key="1">
    <citation type="submission" date="2021-03" db="EMBL/GenBank/DDBJ databases">
        <authorList>
            <consortium name="Genoscope - CEA"/>
            <person name="William W."/>
        </authorList>
    </citation>
    <scope>NUCLEOTIDE SEQUENCE</scope>
    <source>
        <strain evidence="2">Doubled-haploid Pahang</strain>
    </source>
</reference>
<evidence type="ECO:0000313" key="2">
    <source>
        <dbReference type="EMBL" id="CAG1861850.1"/>
    </source>
</evidence>
<organism evidence="2">
    <name type="scientific">Musa acuminata subsp. malaccensis</name>
    <name type="common">Wild banana</name>
    <name type="synonym">Musa malaccensis</name>
    <dbReference type="NCBI Taxonomy" id="214687"/>
    <lineage>
        <taxon>Eukaryota</taxon>
        <taxon>Viridiplantae</taxon>
        <taxon>Streptophyta</taxon>
        <taxon>Embryophyta</taxon>
        <taxon>Tracheophyta</taxon>
        <taxon>Spermatophyta</taxon>
        <taxon>Magnoliopsida</taxon>
        <taxon>Liliopsida</taxon>
        <taxon>Zingiberales</taxon>
        <taxon>Musaceae</taxon>
        <taxon>Musa</taxon>
    </lineage>
</organism>
<evidence type="ECO:0000256" key="1">
    <source>
        <dbReference type="SAM" id="MobiDB-lite"/>
    </source>
</evidence>
<proteinExistence type="predicted"/>
<dbReference type="AlphaFoldDB" id="A0A8D7FN61"/>